<evidence type="ECO:0000256" key="1">
    <source>
        <dbReference type="SAM" id="Coils"/>
    </source>
</evidence>
<comment type="caution">
    <text evidence="3">The sequence shown here is derived from an EMBL/GenBank/DDBJ whole genome shotgun (WGS) entry which is preliminary data.</text>
</comment>
<feature type="non-terminal residue" evidence="3">
    <location>
        <position position="1"/>
    </location>
</feature>
<organism evidence="3">
    <name type="scientific">marine sediment metagenome</name>
    <dbReference type="NCBI Taxonomy" id="412755"/>
    <lineage>
        <taxon>unclassified sequences</taxon>
        <taxon>metagenomes</taxon>
        <taxon>ecological metagenomes</taxon>
    </lineage>
</organism>
<evidence type="ECO:0000313" key="3">
    <source>
        <dbReference type="EMBL" id="KKK93976.1"/>
    </source>
</evidence>
<accession>A0A0F9CB95</accession>
<feature type="coiled-coil region" evidence="1">
    <location>
        <begin position="78"/>
        <end position="133"/>
    </location>
</feature>
<proteinExistence type="predicted"/>
<feature type="compositionally biased region" description="Basic and acidic residues" evidence="2">
    <location>
        <begin position="190"/>
        <end position="205"/>
    </location>
</feature>
<name>A0A0F9CB95_9ZZZZ</name>
<feature type="region of interest" description="Disordered" evidence="2">
    <location>
        <begin position="190"/>
        <end position="219"/>
    </location>
</feature>
<keyword evidence="1" id="KW-0175">Coiled coil</keyword>
<dbReference type="EMBL" id="LAZR01047542">
    <property type="protein sequence ID" value="KKK93976.1"/>
    <property type="molecule type" value="Genomic_DNA"/>
</dbReference>
<protein>
    <submittedName>
        <fullName evidence="3">Uncharacterized protein</fullName>
    </submittedName>
</protein>
<evidence type="ECO:0000256" key="2">
    <source>
        <dbReference type="SAM" id="MobiDB-lite"/>
    </source>
</evidence>
<reference evidence="3" key="1">
    <citation type="journal article" date="2015" name="Nature">
        <title>Complex archaea that bridge the gap between prokaryotes and eukaryotes.</title>
        <authorList>
            <person name="Spang A."/>
            <person name="Saw J.H."/>
            <person name="Jorgensen S.L."/>
            <person name="Zaremba-Niedzwiedzka K."/>
            <person name="Martijn J."/>
            <person name="Lind A.E."/>
            <person name="van Eijk R."/>
            <person name="Schleper C."/>
            <person name="Guy L."/>
            <person name="Ettema T.J."/>
        </authorList>
    </citation>
    <scope>NUCLEOTIDE SEQUENCE</scope>
</reference>
<sequence length="219" mass="24913">PEALRIKKGDPYYFETKRRITDACALIDKDPSWATINEDDIFWSEEFSAENLRKHRPDIIETLTTSFKEEDDKPHKEDVKMTEQLSELNDKIEKFEQENKDLKSQAEEITTALDAKTEECSKNFAELEALQKEQAVVKNAGAVETAIGEAKLSEASANVIRENFKERDNTDGLKEQIEGVQAIEAQFADGKDCVDDNEPNLEKKTIGGKQDGFRRQPRS</sequence>
<gene>
    <name evidence="3" type="ORF">LCGC14_2687500</name>
</gene>
<dbReference type="AlphaFoldDB" id="A0A0F9CB95"/>